<dbReference type="AlphaFoldDB" id="A0A165MYW9"/>
<protein>
    <submittedName>
        <fullName evidence="2">Uncharacterized protein</fullName>
    </submittedName>
</protein>
<keyword evidence="1" id="KW-1133">Transmembrane helix</keyword>
<accession>A0A165MYW9</accession>
<evidence type="ECO:0000313" key="3">
    <source>
        <dbReference type="Proteomes" id="UP000077266"/>
    </source>
</evidence>
<dbReference type="EMBL" id="KV425904">
    <property type="protein sequence ID" value="KZV99961.1"/>
    <property type="molecule type" value="Genomic_DNA"/>
</dbReference>
<evidence type="ECO:0000256" key="1">
    <source>
        <dbReference type="SAM" id="Phobius"/>
    </source>
</evidence>
<organism evidence="2 3">
    <name type="scientific">Exidia glandulosa HHB12029</name>
    <dbReference type="NCBI Taxonomy" id="1314781"/>
    <lineage>
        <taxon>Eukaryota</taxon>
        <taxon>Fungi</taxon>
        <taxon>Dikarya</taxon>
        <taxon>Basidiomycota</taxon>
        <taxon>Agaricomycotina</taxon>
        <taxon>Agaricomycetes</taxon>
        <taxon>Auriculariales</taxon>
        <taxon>Exidiaceae</taxon>
        <taxon>Exidia</taxon>
    </lineage>
</organism>
<keyword evidence="3" id="KW-1185">Reference proteome</keyword>
<gene>
    <name evidence="2" type="ORF">EXIGLDRAFT_762063</name>
</gene>
<evidence type="ECO:0000313" key="2">
    <source>
        <dbReference type="EMBL" id="KZV99961.1"/>
    </source>
</evidence>
<dbReference type="InParanoid" id="A0A165MYW9"/>
<dbReference type="Proteomes" id="UP000077266">
    <property type="component" value="Unassembled WGS sequence"/>
</dbReference>
<name>A0A165MYW9_EXIGL</name>
<proteinExistence type="predicted"/>
<keyword evidence="1" id="KW-0472">Membrane</keyword>
<keyword evidence="1" id="KW-0812">Transmembrane</keyword>
<sequence length="179" mass="19664">MSAHVASSPAPLDSMDWIPLPKPAKKMRPRLYRPAPLYFSHKRVSTLMTLARADVQEAEQGFMPDEAPTHFFHRLNRALIDAAYKKRGSSMSYAMSQPTCAHEDRAPAAAARVSSAPFATVLSSRVGQVDRHICASVLIFAFVISTDTVHDSATLFVLWSILIGTLSLGWVQAVLDRVA</sequence>
<feature type="transmembrane region" description="Helical" evidence="1">
    <location>
        <begin position="156"/>
        <end position="175"/>
    </location>
</feature>
<reference evidence="2 3" key="1">
    <citation type="journal article" date="2016" name="Mol. Biol. Evol.">
        <title>Comparative Genomics of Early-Diverging Mushroom-Forming Fungi Provides Insights into the Origins of Lignocellulose Decay Capabilities.</title>
        <authorList>
            <person name="Nagy L.G."/>
            <person name="Riley R."/>
            <person name="Tritt A."/>
            <person name="Adam C."/>
            <person name="Daum C."/>
            <person name="Floudas D."/>
            <person name="Sun H."/>
            <person name="Yadav J.S."/>
            <person name="Pangilinan J."/>
            <person name="Larsson K.H."/>
            <person name="Matsuura K."/>
            <person name="Barry K."/>
            <person name="Labutti K."/>
            <person name="Kuo R."/>
            <person name="Ohm R.A."/>
            <person name="Bhattacharya S.S."/>
            <person name="Shirouzu T."/>
            <person name="Yoshinaga Y."/>
            <person name="Martin F.M."/>
            <person name="Grigoriev I.V."/>
            <person name="Hibbett D.S."/>
        </authorList>
    </citation>
    <scope>NUCLEOTIDE SEQUENCE [LARGE SCALE GENOMIC DNA]</scope>
    <source>
        <strain evidence="2 3">HHB12029</strain>
    </source>
</reference>